<name>A1K241_AZOSB</name>
<accession>A1K241</accession>
<dbReference type="AlphaFoldDB" id="A1K241"/>
<sequence length="251" mass="25983">MAQGLPRTRFNTSALQRALAGLVVEEPGESRQPFAERLGQWLDFKDALALFSVLDARPGEAATAAAAASPLGAELARVRSTLAQAIGADGASAPGVGRIAAPLPPLDGGPEALADFAPYQRYCLARQRDMQAAIATLRGDARAALARHSAALARLAALDAVLEQGLAVRERALLATIPALLAQRFEQLLAAHRAAQPAGTADDPAGWSRPGGWLATFRADLRTVLLAELALRLQPVSGLVEALEGAPAAGA</sequence>
<evidence type="ECO:0000313" key="2">
    <source>
        <dbReference type="Proteomes" id="UP000002588"/>
    </source>
</evidence>
<dbReference type="HOGENOM" id="CLU_076297_0_0_4"/>
<dbReference type="KEGG" id="azo:azo0279"/>
<proteinExistence type="predicted"/>
<dbReference type="STRING" id="62928.azo0279"/>
<dbReference type="EMBL" id="AM406670">
    <property type="protein sequence ID" value="CAL92896.1"/>
    <property type="molecule type" value="Genomic_DNA"/>
</dbReference>
<protein>
    <recommendedName>
        <fullName evidence="3">DUF3348 domain-containing protein</fullName>
    </recommendedName>
</protein>
<dbReference type="eggNOG" id="ENOG5031BY6">
    <property type="taxonomic scope" value="Bacteria"/>
</dbReference>
<evidence type="ECO:0000313" key="1">
    <source>
        <dbReference type="EMBL" id="CAL92896.1"/>
    </source>
</evidence>
<dbReference type="Proteomes" id="UP000002588">
    <property type="component" value="Chromosome"/>
</dbReference>
<dbReference type="RefSeq" id="WP_011764014.1">
    <property type="nucleotide sequence ID" value="NC_008702.1"/>
</dbReference>
<gene>
    <name evidence="1" type="ordered locus">azo0279</name>
</gene>
<dbReference type="InterPro" id="IPR021783">
    <property type="entry name" value="DUF3348"/>
</dbReference>
<reference evidence="1 2" key="1">
    <citation type="journal article" date="2006" name="Nat. Biotechnol.">
        <title>Complete genome of the mutualistic, N2-fixing grass endophyte Azoarcus sp. strain BH72.</title>
        <authorList>
            <person name="Krause A."/>
            <person name="Ramakumar A."/>
            <person name="Bartels D."/>
            <person name="Battistoni F."/>
            <person name="Bekel T."/>
            <person name="Boch J."/>
            <person name="Boehm M."/>
            <person name="Friedrich F."/>
            <person name="Hurek T."/>
            <person name="Krause L."/>
            <person name="Linke B."/>
            <person name="McHardy A.C."/>
            <person name="Sarkar A."/>
            <person name="Schneiker S."/>
            <person name="Syed A.A."/>
            <person name="Thauer R."/>
            <person name="Vorhoelter F.-J."/>
            <person name="Weidner S."/>
            <person name="Puehler A."/>
            <person name="Reinhold-Hurek B."/>
            <person name="Kaiser O."/>
            <person name="Goesmann A."/>
        </authorList>
    </citation>
    <scope>NUCLEOTIDE SEQUENCE [LARGE SCALE GENOMIC DNA]</scope>
    <source>
        <strain evidence="1 2">BH72</strain>
    </source>
</reference>
<keyword evidence="2" id="KW-1185">Reference proteome</keyword>
<evidence type="ECO:0008006" key="3">
    <source>
        <dbReference type="Google" id="ProtNLM"/>
    </source>
</evidence>
<dbReference type="Pfam" id="PF11828">
    <property type="entry name" value="DUF3348"/>
    <property type="match status" value="1"/>
</dbReference>
<organism evidence="1 2">
    <name type="scientific">Azoarcus sp. (strain BH72)</name>
    <dbReference type="NCBI Taxonomy" id="418699"/>
    <lineage>
        <taxon>Bacteria</taxon>
        <taxon>Pseudomonadati</taxon>
        <taxon>Pseudomonadota</taxon>
        <taxon>Betaproteobacteria</taxon>
        <taxon>Rhodocyclales</taxon>
        <taxon>Zoogloeaceae</taxon>
        <taxon>Azoarcus</taxon>
    </lineage>
</organism>